<feature type="transmembrane region" description="Helical" evidence="2">
    <location>
        <begin position="167"/>
        <end position="196"/>
    </location>
</feature>
<protein>
    <submittedName>
        <fullName evidence="3">Uncharacterized protein</fullName>
    </submittedName>
</protein>
<evidence type="ECO:0000256" key="2">
    <source>
        <dbReference type="SAM" id="Phobius"/>
    </source>
</evidence>
<proteinExistence type="predicted"/>
<feature type="compositionally biased region" description="Acidic residues" evidence="1">
    <location>
        <begin position="456"/>
        <end position="466"/>
    </location>
</feature>
<dbReference type="PANTHER" id="PTHR34370">
    <property type="entry name" value="OS04G0600100 PROTEIN"/>
    <property type="match status" value="1"/>
</dbReference>
<feature type="region of interest" description="Disordered" evidence="1">
    <location>
        <begin position="423"/>
        <end position="466"/>
    </location>
</feature>
<accession>A0A836C8Q3</accession>
<dbReference type="PANTHER" id="PTHR34370:SF2">
    <property type="entry name" value="GAG-POL POLYPROTEIN_RETROTRANSPOSON"/>
    <property type="match status" value="1"/>
</dbReference>
<organism evidence="3 4">
    <name type="scientific">Tribonema minus</name>
    <dbReference type="NCBI Taxonomy" id="303371"/>
    <lineage>
        <taxon>Eukaryota</taxon>
        <taxon>Sar</taxon>
        <taxon>Stramenopiles</taxon>
        <taxon>Ochrophyta</taxon>
        <taxon>PX clade</taxon>
        <taxon>Xanthophyceae</taxon>
        <taxon>Tribonematales</taxon>
        <taxon>Tribonemataceae</taxon>
        <taxon>Tribonema</taxon>
    </lineage>
</organism>
<dbReference type="AlphaFoldDB" id="A0A836C8Q3"/>
<evidence type="ECO:0000256" key="1">
    <source>
        <dbReference type="SAM" id="MobiDB-lite"/>
    </source>
</evidence>
<gene>
    <name evidence="3" type="ORF">JKP88DRAFT_336114</name>
</gene>
<feature type="compositionally biased region" description="Acidic residues" evidence="1">
    <location>
        <begin position="438"/>
        <end position="448"/>
    </location>
</feature>
<dbReference type="OrthoDB" id="2020192at2759"/>
<evidence type="ECO:0000313" key="3">
    <source>
        <dbReference type="EMBL" id="KAG5176322.1"/>
    </source>
</evidence>
<keyword evidence="4" id="KW-1185">Reference proteome</keyword>
<dbReference type="EMBL" id="JAFCMP010000538">
    <property type="protein sequence ID" value="KAG5176322.1"/>
    <property type="molecule type" value="Genomic_DNA"/>
</dbReference>
<keyword evidence="2" id="KW-0472">Membrane</keyword>
<comment type="caution">
    <text evidence="3">The sequence shown here is derived from an EMBL/GenBank/DDBJ whole genome shotgun (WGS) entry which is preliminary data.</text>
</comment>
<evidence type="ECO:0000313" key="4">
    <source>
        <dbReference type="Proteomes" id="UP000664859"/>
    </source>
</evidence>
<keyword evidence="2" id="KW-1133">Transmembrane helix</keyword>
<sequence length="466" mass="49042">MHSNSAYGRLCQQPLRHHVRSSCDRVRCHLRMAAEQQEPAPSEQTAVGDDDAATAAATSTIVESDSLKGMNKLRSYGFAGILAYGALNGVYYSIAFALAWYGTTRGAGAPAGVAAAAKLFFKVFALVWAGSQVTKVFRLGGALLLAPVAERALCAARARLRLPSQRAAFALLATLLVSATLALFGAQVVLTGLLAARRTSVVAAAFALPPRVSGSFAAAACVTVSAAAAAALARAAEGARSAAARQGACAAGTGEGGEQGGEGGVVRRKRLSRTKLLDLNQPPQMNRHGWQEQPKFLLGYWNVTEAVVADGAEGKGLAGFQDCIGYVVLKRDGTFKTGPYEGGGVARRWRFTPANRRIVFEVDVPAKEVTLRYSLRLKRAARKFTRAYGNVRVRRLSPNAPSKALPPTKQGWPVVAEVSLEKSLRGRWAPPQGPLSGGDEEALAEGEDGVSLGDEGALEEAVEAGQ</sequence>
<keyword evidence="2" id="KW-0812">Transmembrane</keyword>
<reference evidence="3" key="1">
    <citation type="submission" date="2021-02" db="EMBL/GenBank/DDBJ databases">
        <title>First Annotated Genome of the Yellow-green Alga Tribonema minus.</title>
        <authorList>
            <person name="Mahan K.M."/>
        </authorList>
    </citation>
    <scope>NUCLEOTIDE SEQUENCE</scope>
    <source>
        <strain evidence="3">UTEX B ZZ1240</strain>
    </source>
</reference>
<feature type="transmembrane region" description="Helical" evidence="2">
    <location>
        <begin position="107"/>
        <end position="129"/>
    </location>
</feature>
<feature type="transmembrane region" description="Helical" evidence="2">
    <location>
        <begin position="76"/>
        <end position="101"/>
    </location>
</feature>
<dbReference type="Proteomes" id="UP000664859">
    <property type="component" value="Unassembled WGS sequence"/>
</dbReference>
<name>A0A836C8Q3_9STRA</name>